<keyword evidence="8 11" id="KW-0408">Iron</keyword>
<feature type="compositionally biased region" description="Low complexity" evidence="12">
    <location>
        <begin position="913"/>
        <end position="929"/>
    </location>
</feature>
<feature type="compositionally biased region" description="Low complexity" evidence="12">
    <location>
        <begin position="609"/>
        <end position="626"/>
    </location>
</feature>
<keyword evidence="7 11" id="KW-0560">Oxidoreductase</keyword>
<keyword evidence="5 11" id="KW-0862">Zinc</keyword>
<evidence type="ECO:0000256" key="4">
    <source>
        <dbReference type="ARBA" id="ARBA00022723"/>
    </source>
</evidence>
<feature type="region of interest" description="Disordered" evidence="12">
    <location>
        <begin position="276"/>
        <end position="456"/>
    </location>
</feature>
<feature type="region of interest" description="Disordered" evidence="12">
    <location>
        <begin position="732"/>
        <end position="751"/>
    </location>
</feature>
<sequence length="1901" mass="211947">MRIIFYSEIIYSADGTILRGESRRGRGKGRGGGMMKNLPPMREGKKNKTSYRGRKALNLGGVVSPRTQQTKQDQQASASPAPAAVPQPSPNNVSQNTQSNQQQTNLIGIGSAQQPQQQVNIQQIPSSTAQTMKEQPQQPMTPMAFYPTWQTATAATATTDPSQTWQNQFIQQIPAQNGTSSVATAIAPLNSLDFQPQSYAYPNGYVQTTGLQFDPNSPYSRTAATTAYSSPAIQRYEFQAQQIAPINQVSLQSVSFAPNVTAYSQIASPTVLLNHQQHHTHYAHQQPSHADQLSSKQMTMSASLTTTPSGNEMPGYPRVNSVPPRSLNCNGYPGQEEYGGNSINTTANNQSSTSTSTSSSQMQPPSATQSPSRQQQPSRPNSSSNHLYQQQSPSHFSNNNTHMSPTSQAQSPSGNNNNNGSTTPQHYPTSGMITPTLTSHHQHQQIQQDGSQDWNQNAWNANQQGEMFNQSDRINLNTRLKTMILNKNDKEQQQQQQSSTGHFLSYSHQHLQSTTEHQPSSDINNSSSSNNNSNNSLALSSNNNNNSIESKITNEAGDDGGFKLVNDTWKSSIIKQEQEHQRNSNKDFFEHKQQLNEKNIGIDPGGGRSNSSAAATGSNSSSNNEENGSKTESKNEGSNFTRSTENNQNTYPSSEEYATTMPKIEKESNHGSSSESEKQSYSYNSAHEYQQHQNMVNNIKKEPGDEPSIKFEGYEKNYQNFIRYADFCDDAQQPSQYQEHHQKSSSQYQQDYLQQSQGYSAYNYAYQNYPHHPSQNYPPQTQNYSQFMSQQAAYQHHSASLTNFEQQIPLHAYPIPKTPSAKPGDGMLPSVANIKHEQSGALHPYPFLSENMAASVAAKDNGSLYSSTSSSSRPINPINEVPINENSCKTTKTKEQSIKEEVTEEDANVTEPKSATASKSSSSSSTSHSSRNKKREAQRDMYNERNNKPEVPECDCFSSDKKPPEPGSYYTHLGCASTVAELRKEIEMRAGLTGKQLRIEKVLYTGKEGKSSQGCPIAKWVIRRVDPEEKALFIVKRRQGHRCKAAFVVISIVVWEALPLIEADNMYKLLVHKLNKFGLPTTRRCATNENRTCACQGLDPETCGASYSFGCSWSMYYNGCKYARSKTVRKFRLSVKSEEAEIEERMNILATILSPLYKTIAPKAYDNQVQYEQEAPDCRLGLKSGKPFSGVTCCLDFCAHTHRDLHNMQDGCTVQATLLKPRPYGIAPEDEQLHVLPLYTMDTTDEFDSEEGQRKKHETGACQVLEKYPTEVRVRSTPLQPCRRHGKKRGNEKDPEGVMSETQQSASQISQQPPHTPISVAPQLPPPSQHQQQHMIPSQQQSSTMPPSTKDSKSRSRNRKSSTSRSQTPANQTQLNPQTPSTIALQNNQGQSAFSTPAHQQQQHQANNTQQQQQQQTQQQLPGNGNNTSTLLDMASMIDNFTDAQLQSNQISSTVLDSPYSYDYQTGQYIDNRQYHYQWQQDYNKMRGEEISPDTTTRPGSSNSSTNSNSAFSPNIQQSQGLFESNNNNNNNNLTNGLIKDEYSKGQQYHQLETAFVKPKAPEYNPQSYGNYTPHQPVPQHPNNYIGYSAYSPYDPYGYNTYGNYSTNYPSYNHMGYAQPTAQSNWGLYPQNSPMAPSATPVIPPHFPHAQAALGPPTPMNPPPPKMTEVIGEVTEINDNLECFQDKQMGGVAVALPHGSIVIECAKLEMHSTTSLKKPNRLNPNRISLIFYQHRNLNRPKHGTLEWAEKMRLKKLGVTMPENDPDLRELLEDDEMKQEFMDEDEEMPPIALPPKPAKKSRSRNNKDKQQQQQHHHGEDKTITSTYSSPKTKGESKSKSHPHNKGTTLTTTSWTTLFPMHPCVLTGPYHHENSPTQQLISPSSPSCEVDPLAISSPPEHTT</sequence>
<feature type="compositionally biased region" description="Basic and acidic residues" evidence="12">
    <location>
        <begin position="892"/>
        <end position="901"/>
    </location>
</feature>
<feature type="region of interest" description="Disordered" evidence="12">
    <location>
        <begin position="862"/>
        <end position="959"/>
    </location>
</feature>
<evidence type="ECO:0000256" key="10">
    <source>
        <dbReference type="ARBA" id="ARBA00049431"/>
    </source>
</evidence>
<keyword evidence="6 11" id="KW-0223">Dioxygenase</keyword>
<feature type="compositionally biased region" description="Low complexity" evidence="12">
    <location>
        <begin position="341"/>
        <end position="385"/>
    </location>
</feature>
<feature type="region of interest" description="Disordered" evidence="12">
    <location>
        <begin position="507"/>
        <end position="560"/>
    </location>
</feature>
<evidence type="ECO:0000256" key="3">
    <source>
        <dbReference type="ARBA" id="ARBA00022454"/>
    </source>
</evidence>
<feature type="compositionally biased region" description="Low complexity" evidence="12">
    <location>
        <begin position="1329"/>
        <end position="1349"/>
    </location>
</feature>
<feature type="compositionally biased region" description="Low complexity" evidence="12">
    <location>
        <begin position="1398"/>
        <end position="1420"/>
    </location>
</feature>
<feature type="compositionally biased region" description="Low complexity" evidence="12">
    <location>
        <begin position="520"/>
        <end position="550"/>
    </location>
</feature>
<feature type="compositionally biased region" description="Polar residues" evidence="12">
    <location>
        <begin position="425"/>
        <end position="439"/>
    </location>
</feature>
<dbReference type="GO" id="GO:0141166">
    <property type="term" value="P:chromosomal 5-methylcytosine DNA demethylation pathway"/>
    <property type="evidence" value="ECO:0007669"/>
    <property type="project" value="UniProtKB-UniRule"/>
</dbReference>
<feature type="compositionally biased region" description="Polar residues" evidence="12">
    <location>
        <begin position="1873"/>
        <end position="1885"/>
    </location>
</feature>
<comment type="similarity">
    <text evidence="2 11">Belongs to the TET family.</text>
</comment>
<comment type="catalytic activity">
    <reaction evidence="10 11">
        <text>a 5-hydroxymethyl-2'-deoxycytidine in DNA + 2-oxoglutarate + O2 = a 5-formyl-2'-deoxycytidine in DNA + succinate + CO2 + H2O</text>
        <dbReference type="Rhea" id="RHEA:53828"/>
        <dbReference type="Rhea" id="RHEA-COMP:13315"/>
        <dbReference type="Rhea" id="RHEA-COMP:13656"/>
        <dbReference type="ChEBI" id="CHEBI:15377"/>
        <dbReference type="ChEBI" id="CHEBI:15379"/>
        <dbReference type="ChEBI" id="CHEBI:16526"/>
        <dbReference type="ChEBI" id="CHEBI:16810"/>
        <dbReference type="ChEBI" id="CHEBI:30031"/>
        <dbReference type="ChEBI" id="CHEBI:136731"/>
        <dbReference type="ChEBI" id="CHEBI:137731"/>
        <dbReference type="EC" id="1.14.11.80"/>
    </reaction>
</comment>
<evidence type="ECO:0000256" key="2">
    <source>
        <dbReference type="ARBA" id="ARBA00007502"/>
    </source>
</evidence>
<feature type="region of interest" description="Disordered" evidence="12">
    <location>
        <begin position="1780"/>
        <end position="1849"/>
    </location>
</feature>
<feature type="compositionally biased region" description="Low complexity" evidence="12">
    <location>
        <begin position="90"/>
        <end position="100"/>
    </location>
</feature>
<feature type="compositionally biased region" description="Polar residues" evidence="12">
    <location>
        <begin position="637"/>
        <end position="655"/>
    </location>
</feature>
<feature type="region of interest" description="Disordered" evidence="12">
    <location>
        <begin position="1273"/>
        <end position="1431"/>
    </location>
</feature>
<keyword evidence="4 11" id="KW-0479">Metal-binding</keyword>
<evidence type="ECO:0000256" key="8">
    <source>
        <dbReference type="ARBA" id="ARBA00023004"/>
    </source>
</evidence>
<evidence type="ECO:0000256" key="6">
    <source>
        <dbReference type="ARBA" id="ARBA00022964"/>
    </source>
</evidence>
<evidence type="ECO:0000256" key="5">
    <source>
        <dbReference type="ARBA" id="ARBA00022833"/>
    </source>
</evidence>
<dbReference type="EC" id="1.14.11.80" evidence="11"/>
<dbReference type="SMART" id="SM01333">
    <property type="entry name" value="Tet_JBP"/>
    <property type="match status" value="1"/>
</dbReference>
<dbReference type="InterPro" id="IPR046942">
    <property type="entry name" value="TET_oxygenase"/>
</dbReference>
<feature type="region of interest" description="Disordered" evidence="12">
    <location>
        <begin position="598"/>
        <end position="655"/>
    </location>
</feature>
<accession>A0A9J6C7B3</accession>
<proteinExistence type="inferred from homology"/>
<gene>
    <name evidence="14" type="ORF">PVAND_007750</name>
</gene>
<evidence type="ECO:0000256" key="7">
    <source>
        <dbReference type="ARBA" id="ARBA00023002"/>
    </source>
</evidence>
<feature type="compositionally biased region" description="Polar residues" evidence="12">
    <location>
        <begin position="1369"/>
        <end position="1397"/>
    </location>
</feature>
<keyword evidence="15" id="KW-1185">Reference proteome</keyword>
<comment type="catalytic activity">
    <reaction evidence="9 11">
        <text>a 5-formyl-2'-deoxycytidine in DNA + 2-oxoglutarate + O2 = a 5-carboxyl-2'-deoxycytidine in DNA + succinate + CO2 + H(+)</text>
        <dbReference type="Rhea" id="RHEA:53832"/>
        <dbReference type="Rhea" id="RHEA-COMP:13656"/>
        <dbReference type="Rhea" id="RHEA-COMP:13657"/>
        <dbReference type="ChEBI" id="CHEBI:15378"/>
        <dbReference type="ChEBI" id="CHEBI:15379"/>
        <dbReference type="ChEBI" id="CHEBI:16526"/>
        <dbReference type="ChEBI" id="CHEBI:16810"/>
        <dbReference type="ChEBI" id="CHEBI:30031"/>
        <dbReference type="ChEBI" id="CHEBI:137731"/>
        <dbReference type="ChEBI" id="CHEBI:137732"/>
        <dbReference type="EC" id="1.14.11.80"/>
    </reaction>
</comment>
<comment type="subcellular location">
    <subcellularLocation>
        <location evidence="1">Chromosome</location>
    </subcellularLocation>
</comment>
<protein>
    <recommendedName>
        <fullName evidence="11">Methylcytosine dioxygenase TET</fullName>
        <ecNumber evidence="11">1.14.11.80</ecNumber>
    </recommendedName>
</protein>
<dbReference type="GO" id="GO:0045944">
    <property type="term" value="P:positive regulation of transcription by RNA polymerase II"/>
    <property type="evidence" value="ECO:0007669"/>
    <property type="project" value="TreeGrafter"/>
</dbReference>
<feature type="compositionally biased region" description="Low complexity" evidence="12">
    <location>
        <begin position="1303"/>
        <end position="1312"/>
    </location>
</feature>
<name>A0A9J6C7B3_POLVA</name>
<dbReference type="GO" id="GO:0040029">
    <property type="term" value="P:epigenetic regulation of gene expression"/>
    <property type="evidence" value="ECO:0007669"/>
    <property type="project" value="InterPro"/>
</dbReference>
<feature type="compositionally biased region" description="Basic residues" evidence="12">
    <location>
        <begin position="45"/>
        <end position="55"/>
    </location>
</feature>
<evidence type="ECO:0000313" key="15">
    <source>
        <dbReference type="Proteomes" id="UP001107558"/>
    </source>
</evidence>
<evidence type="ECO:0000256" key="11">
    <source>
        <dbReference type="RuleBase" id="RU367064"/>
    </source>
</evidence>
<feature type="compositionally biased region" description="Basic and acidic residues" evidence="12">
    <location>
        <begin position="1804"/>
        <end position="1821"/>
    </location>
</feature>
<feature type="domain" description="Methylcytosine dioxygenase TET1-3 oxygenase" evidence="13">
    <location>
        <begin position="1112"/>
        <end position="1735"/>
    </location>
</feature>
<comment type="cofactor">
    <cofactor evidence="11">
        <name>Zn(2+)</name>
        <dbReference type="ChEBI" id="CHEBI:29105"/>
    </cofactor>
    <text evidence="11">The zinc ions have a structural role.</text>
</comment>
<dbReference type="EMBL" id="JADBJN010000002">
    <property type="protein sequence ID" value="KAG5678044.1"/>
    <property type="molecule type" value="Genomic_DNA"/>
</dbReference>
<dbReference type="OrthoDB" id="8854879at2759"/>
<feature type="compositionally biased region" description="Low complexity" evidence="12">
    <location>
        <begin position="1501"/>
        <end position="1515"/>
    </location>
</feature>
<comment type="function">
    <text evidence="11">Dioxygenase that catalyzes the conversion of the modified genomic base 5-methylcytosine (5mC) into 5-hydroxymethylcytosine (5hmC) and plays a key role in epigenetic chromatin reprogramming during embryonic development.</text>
</comment>
<feature type="compositionally biased region" description="Low complexity" evidence="12">
    <location>
        <begin position="411"/>
        <end position="424"/>
    </location>
</feature>
<comment type="caution">
    <text evidence="14">The sequence shown here is derived from an EMBL/GenBank/DDBJ whole genome shotgun (WGS) entry which is preliminary data.</text>
</comment>
<feature type="compositionally biased region" description="Low complexity" evidence="12">
    <location>
        <begin position="444"/>
        <end position="456"/>
    </location>
</feature>
<comment type="cofactor">
    <cofactor evidence="11">
        <name>Fe(2+)</name>
        <dbReference type="ChEBI" id="CHEBI:29033"/>
    </cofactor>
    <text evidence="11">Binds 1 Fe(2+) ion per subunit.</text>
</comment>
<feature type="compositionally biased region" description="Polar residues" evidence="12">
    <location>
        <begin position="1421"/>
        <end position="1431"/>
    </location>
</feature>
<evidence type="ECO:0000256" key="12">
    <source>
        <dbReference type="SAM" id="MobiDB-lite"/>
    </source>
</evidence>
<reference evidence="14" key="1">
    <citation type="submission" date="2021-03" db="EMBL/GenBank/DDBJ databases">
        <title>Chromosome level genome of the anhydrobiotic midge Polypedilum vanderplanki.</title>
        <authorList>
            <person name="Yoshida Y."/>
            <person name="Kikawada T."/>
            <person name="Gusev O."/>
        </authorList>
    </citation>
    <scope>NUCLEOTIDE SEQUENCE</scope>
    <source>
        <strain evidence="14">NIAS01</strain>
        <tissue evidence="14">Whole body or cell culture</tissue>
    </source>
</reference>
<feature type="region of interest" description="Disordered" evidence="12">
    <location>
        <begin position="1863"/>
        <end position="1901"/>
    </location>
</feature>
<dbReference type="PANTHER" id="PTHR23358">
    <property type="entry name" value="METHYLCYTOSINE DIOXYGENASE TET"/>
    <property type="match status" value="1"/>
</dbReference>
<dbReference type="GO" id="GO:0070579">
    <property type="term" value="F:DNA 5-methylcytosine dioxygenase activity"/>
    <property type="evidence" value="ECO:0007669"/>
    <property type="project" value="UniProtKB-UniRule"/>
</dbReference>
<organism evidence="14 15">
    <name type="scientific">Polypedilum vanderplanki</name>
    <name type="common">Sleeping chironomid midge</name>
    <dbReference type="NCBI Taxonomy" id="319348"/>
    <lineage>
        <taxon>Eukaryota</taxon>
        <taxon>Metazoa</taxon>
        <taxon>Ecdysozoa</taxon>
        <taxon>Arthropoda</taxon>
        <taxon>Hexapoda</taxon>
        <taxon>Insecta</taxon>
        <taxon>Pterygota</taxon>
        <taxon>Neoptera</taxon>
        <taxon>Endopterygota</taxon>
        <taxon>Diptera</taxon>
        <taxon>Nematocera</taxon>
        <taxon>Chironomoidea</taxon>
        <taxon>Chironomidae</taxon>
        <taxon>Chironominae</taxon>
        <taxon>Polypedilum</taxon>
        <taxon>Polypedilum</taxon>
    </lineage>
</organism>
<feature type="compositionally biased region" description="Polar residues" evidence="12">
    <location>
        <begin position="386"/>
        <end position="410"/>
    </location>
</feature>
<evidence type="ECO:0000256" key="1">
    <source>
        <dbReference type="ARBA" id="ARBA00004286"/>
    </source>
</evidence>
<dbReference type="GO" id="GO:0008270">
    <property type="term" value="F:zinc ion binding"/>
    <property type="evidence" value="ECO:0007669"/>
    <property type="project" value="UniProtKB-UniRule"/>
</dbReference>
<evidence type="ECO:0000256" key="9">
    <source>
        <dbReference type="ARBA" id="ARBA00047840"/>
    </source>
</evidence>
<feature type="compositionally biased region" description="Basic and acidic residues" evidence="12">
    <location>
        <begin position="935"/>
        <end position="951"/>
    </location>
</feature>
<comment type="catalytic activity">
    <reaction evidence="11">
        <text>a 5-methyl-2'-deoxycytidine in DNA + 2-oxoglutarate + O2 = a 5-hydroxymethyl-2'-deoxycytidine in DNA + succinate + CO2</text>
        <dbReference type="Rhea" id="RHEA:52636"/>
        <dbReference type="Rhea" id="RHEA-COMP:11370"/>
        <dbReference type="Rhea" id="RHEA-COMP:13315"/>
        <dbReference type="ChEBI" id="CHEBI:15379"/>
        <dbReference type="ChEBI" id="CHEBI:16526"/>
        <dbReference type="ChEBI" id="CHEBI:16810"/>
        <dbReference type="ChEBI" id="CHEBI:30031"/>
        <dbReference type="ChEBI" id="CHEBI:85454"/>
        <dbReference type="ChEBI" id="CHEBI:136731"/>
        <dbReference type="EC" id="1.14.11.80"/>
    </reaction>
</comment>
<dbReference type="Proteomes" id="UP001107558">
    <property type="component" value="Chromosome 2"/>
</dbReference>
<feature type="region of interest" description="Disordered" evidence="12">
    <location>
        <begin position="20"/>
        <end position="100"/>
    </location>
</feature>
<feature type="compositionally biased region" description="Polar residues" evidence="12">
    <location>
        <begin position="507"/>
        <end position="518"/>
    </location>
</feature>
<feature type="compositionally biased region" description="Polar residues" evidence="12">
    <location>
        <begin position="287"/>
        <end position="310"/>
    </location>
</feature>
<evidence type="ECO:0000259" key="13">
    <source>
        <dbReference type="SMART" id="SM01333"/>
    </source>
</evidence>
<feature type="compositionally biased region" description="Low complexity" evidence="12">
    <location>
        <begin position="863"/>
        <end position="886"/>
    </location>
</feature>
<keyword evidence="3" id="KW-0158">Chromosome</keyword>
<feature type="region of interest" description="Disordered" evidence="12">
    <location>
        <begin position="1489"/>
        <end position="1515"/>
    </location>
</feature>
<dbReference type="PANTHER" id="PTHR23358:SF6">
    <property type="entry name" value="METHYLCYTOSINE DIOXYGENASE TET"/>
    <property type="match status" value="1"/>
</dbReference>
<dbReference type="GO" id="GO:0005694">
    <property type="term" value="C:chromosome"/>
    <property type="evidence" value="ECO:0007669"/>
    <property type="project" value="UniProtKB-SubCell"/>
</dbReference>
<dbReference type="InterPro" id="IPR040175">
    <property type="entry name" value="TET1/2/3"/>
</dbReference>
<dbReference type="InterPro" id="IPR024779">
    <property type="entry name" value="2OGFeDO_JBP1/TET_oxygenase_dom"/>
</dbReference>
<evidence type="ECO:0000313" key="14">
    <source>
        <dbReference type="EMBL" id="KAG5678044.1"/>
    </source>
</evidence>
<dbReference type="CDD" id="cd18892">
    <property type="entry name" value="TET"/>
    <property type="match status" value="1"/>
</dbReference>
<dbReference type="Pfam" id="PF12851">
    <property type="entry name" value="Tet_JBP"/>
    <property type="match status" value="1"/>
</dbReference>
<dbReference type="GO" id="GO:0005634">
    <property type="term" value="C:nucleus"/>
    <property type="evidence" value="ECO:0007669"/>
    <property type="project" value="UniProtKB-UniRule"/>
</dbReference>